<protein>
    <submittedName>
        <fullName evidence="4">AAA family ATPase</fullName>
    </submittedName>
</protein>
<dbReference type="InterPro" id="IPR027417">
    <property type="entry name" value="P-loop_NTPase"/>
</dbReference>
<dbReference type="PANTHER" id="PTHR16305:SF35">
    <property type="entry name" value="TRANSCRIPTIONAL ACTIVATOR DOMAIN"/>
    <property type="match status" value="1"/>
</dbReference>
<dbReference type="Gene3D" id="3.40.50.300">
    <property type="entry name" value="P-loop containing nucleotide triphosphate hydrolases"/>
    <property type="match status" value="1"/>
</dbReference>
<keyword evidence="1" id="KW-0547">Nucleotide-binding</keyword>
<keyword evidence="5" id="KW-1185">Reference proteome</keyword>
<name>A0A930YFY5_9ACTN</name>
<dbReference type="Pfam" id="PF00196">
    <property type="entry name" value="GerE"/>
    <property type="match status" value="1"/>
</dbReference>
<evidence type="ECO:0000259" key="3">
    <source>
        <dbReference type="PROSITE" id="PS50043"/>
    </source>
</evidence>
<dbReference type="GO" id="GO:0003677">
    <property type="term" value="F:DNA binding"/>
    <property type="evidence" value="ECO:0007669"/>
    <property type="project" value="InterPro"/>
</dbReference>
<dbReference type="SMART" id="SM00421">
    <property type="entry name" value="HTH_LUXR"/>
    <property type="match status" value="1"/>
</dbReference>
<organism evidence="4 5">
    <name type="scientific">Nocardioides agariphilus</name>
    <dbReference type="NCBI Taxonomy" id="433664"/>
    <lineage>
        <taxon>Bacteria</taxon>
        <taxon>Bacillati</taxon>
        <taxon>Actinomycetota</taxon>
        <taxon>Actinomycetes</taxon>
        <taxon>Propionibacteriales</taxon>
        <taxon>Nocardioidaceae</taxon>
        <taxon>Nocardioides</taxon>
    </lineage>
</organism>
<dbReference type="GO" id="GO:0004016">
    <property type="term" value="F:adenylate cyclase activity"/>
    <property type="evidence" value="ECO:0007669"/>
    <property type="project" value="TreeGrafter"/>
</dbReference>
<feature type="domain" description="HTH luxR-type" evidence="3">
    <location>
        <begin position="785"/>
        <end position="850"/>
    </location>
</feature>
<dbReference type="SUPFAM" id="SSF52540">
    <property type="entry name" value="P-loop containing nucleoside triphosphate hydrolases"/>
    <property type="match status" value="1"/>
</dbReference>
<evidence type="ECO:0000313" key="4">
    <source>
        <dbReference type="EMBL" id="MBF4767021.1"/>
    </source>
</evidence>
<proteinExistence type="predicted"/>
<dbReference type="InterPro" id="IPR041664">
    <property type="entry name" value="AAA_16"/>
</dbReference>
<dbReference type="AlphaFoldDB" id="A0A930YFY5"/>
<dbReference type="PANTHER" id="PTHR16305">
    <property type="entry name" value="TESTICULAR SOLUBLE ADENYLYL CYCLASE"/>
    <property type="match status" value="1"/>
</dbReference>
<dbReference type="CDD" id="cd06170">
    <property type="entry name" value="LuxR_C_like"/>
    <property type="match status" value="1"/>
</dbReference>
<comment type="caution">
    <text evidence="4">The sequence shown here is derived from an EMBL/GenBank/DDBJ whole genome shotgun (WGS) entry which is preliminary data.</text>
</comment>
<gene>
    <name evidence="4" type="ORF">ISU10_04490</name>
</gene>
<dbReference type="InterPro" id="IPR036388">
    <property type="entry name" value="WH-like_DNA-bd_sf"/>
</dbReference>
<dbReference type="GO" id="GO:0005524">
    <property type="term" value="F:ATP binding"/>
    <property type="evidence" value="ECO:0007669"/>
    <property type="project" value="UniProtKB-KW"/>
</dbReference>
<evidence type="ECO:0000256" key="1">
    <source>
        <dbReference type="ARBA" id="ARBA00022741"/>
    </source>
</evidence>
<dbReference type="PROSITE" id="PS50043">
    <property type="entry name" value="HTH_LUXR_2"/>
    <property type="match status" value="1"/>
</dbReference>
<reference evidence="4" key="1">
    <citation type="submission" date="2020-11" db="EMBL/GenBank/DDBJ databases">
        <title>Nocardioides cynanchi sp. nov., isolated from soil of rhizosphere of Cynanchum wilfordii.</title>
        <authorList>
            <person name="Lee J.-S."/>
            <person name="Suh M.K."/>
            <person name="Kim J.-S."/>
        </authorList>
    </citation>
    <scope>NUCLEOTIDE SEQUENCE</scope>
    <source>
        <strain evidence="4">KCTC 19276</strain>
    </source>
</reference>
<dbReference type="InterPro" id="IPR000792">
    <property type="entry name" value="Tscrpt_reg_LuxR_C"/>
</dbReference>
<sequence>MELLERDSELAALSGALATARAGTGTAIAVSGEPGAGKSALVEAACAGVEDLRVLRGGCDPLATPRPLGPIRDLFEDVVPVTGTSSLADVCEAVYAQLRAEPTVLVVEDLHWVDAATVEVLRFLVRRSEAMPSVVVVTYRDDEIDATHSARPLIGDFAVLDQLTTLRLGPLTFDGVAKLLAGTGLDTERVHALTGGNPFFASEVAKDPDAPELPETVRDAVLARTTAIAPEDFEVLQLAAAAPDRLDDRLLPALGVDLPTLRRLHATGLLLRNRHGLIFRHELARLAVESTIPAGGLTRLHARILDALERIEPRDPAVLTHHAVAAADSARAVRYGEEAAEQAARAGAHSEAAAFLQIAVAHHQGEASERATLLTRMAYEQYMTNRLDDAIATVTSTFPVWQDAGDPVGLSSAHEMCAIFEYYNARRFQAEEHVERAMSLAAGAGAEYAAARLTLGYLAYMRSDHELAVACNVDGDRIGRELDHQGLLTRSGLVRAAADLAQGVEGGRERLVSSIETARGLGYDELASTGYSNLVYHDVEQRRLGAAERVLEESLQFTLERDIPICNHWQTSVRARLRFLEGQWNAALEDADECLNRSGMPLADFWPFVVEGLVALRTTGSDNGRLEDAWRLADQLGEPLRRIPALAALAERWWLTGTPDPRVSNATALLGHLDTRSRATAWVGGELAVWLGRMGLPSPIDPEQVAEPYRLSLAGQHREAASWWRQAGAVFEQAMSSADSADPADRIRGIERLDLLGATSTADRLRRLLREDGVEHVPPRPLASTRANPAGLTNRQLDVAKLVARGFTNAEIAERLFISVKTADHHVSAVLMKLGLPNRRAVVVQAAELGLA</sequence>
<evidence type="ECO:0000256" key="2">
    <source>
        <dbReference type="ARBA" id="ARBA00022840"/>
    </source>
</evidence>
<dbReference type="PRINTS" id="PR00038">
    <property type="entry name" value="HTHLUXR"/>
</dbReference>
<dbReference type="Proteomes" id="UP000660668">
    <property type="component" value="Unassembled WGS sequence"/>
</dbReference>
<dbReference type="Gene3D" id="1.10.10.10">
    <property type="entry name" value="Winged helix-like DNA-binding domain superfamily/Winged helix DNA-binding domain"/>
    <property type="match status" value="1"/>
</dbReference>
<dbReference type="SUPFAM" id="SSF46894">
    <property type="entry name" value="C-terminal effector domain of the bipartite response regulators"/>
    <property type="match status" value="1"/>
</dbReference>
<keyword evidence="2" id="KW-0067">ATP-binding</keyword>
<dbReference type="GO" id="GO:0005737">
    <property type="term" value="C:cytoplasm"/>
    <property type="evidence" value="ECO:0007669"/>
    <property type="project" value="TreeGrafter"/>
</dbReference>
<accession>A0A930YFY5</accession>
<dbReference type="GO" id="GO:0006355">
    <property type="term" value="P:regulation of DNA-templated transcription"/>
    <property type="evidence" value="ECO:0007669"/>
    <property type="project" value="InterPro"/>
</dbReference>
<dbReference type="InterPro" id="IPR016032">
    <property type="entry name" value="Sig_transdc_resp-reg_C-effctor"/>
</dbReference>
<dbReference type="EMBL" id="JADKPO010000004">
    <property type="protein sequence ID" value="MBF4767021.1"/>
    <property type="molecule type" value="Genomic_DNA"/>
</dbReference>
<dbReference type="Pfam" id="PF13191">
    <property type="entry name" value="AAA_16"/>
    <property type="match status" value="1"/>
</dbReference>
<evidence type="ECO:0000313" key="5">
    <source>
        <dbReference type="Proteomes" id="UP000660668"/>
    </source>
</evidence>
<dbReference type="RefSeq" id="WP_194695172.1">
    <property type="nucleotide sequence ID" value="NZ_JADKPO010000004.1"/>
</dbReference>